<keyword evidence="1" id="KW-0732">Signal</keyword>
<accession>A0A1N6GCM9</accession>
<reference evidence="3" key="1">
    <citation type="submission" date="2016-11" db="EMBL/GenBank/DDBJ databases">
        <authorList>
            <person name="Varghese N."/>
            <person name="Submissions S."/>
        </authorList>
    </citation>
    <scope>NUCLEOTIDE SEQUENCE [LARGE SCALE GENOMIC DNA]</scope>
    <source>
        <strain evidence="3">DSM 17737</strain>
    </source>
</reference>
<name>A0A1N6GCM9_9GAMM</name>
<evidence type="ECO:0000313" key="3">
    <source>
        <dbReference type="Proteomes" id="UP000198461"/>
    </source>
</evidence>
<feature type="chain" id="PRO_5012161584" evidence="1">
    <location>
        <begin position="19"/>
        <end position="75"/>
    </location>
</feature>
<sequence>MRGSVLALTVLFISNALADTATVQHRRDAHGREIERWPMKALPTTFNRNGRPFSWQLVKETILRPPVTGSIRNTV</sequence>
<dbReference type="STRING" id="364032.SAMN05443662_1283"/>
<feature type="signal peptide" evidence="1">
    <location>
        <begin position="1"/>
        <end position="18"/>
    </location>
</feature>
<gene>
    <name evidence="2" type="ORF">SAMN05443662_1283</name>
</gene>
<dbReference type="RefSeq" id="WP_074201567.1">
    <property type="nucleotide sequence ID" value="NZ_FSRE01000003.1"/>
</dbReference>
<dbReference type="Proteomes" id="UP000198461">
    <property type="component" value="Unassembled WGS sequence"/>
</dbReference>
<dbReference type="AlphaFoldDB" id="A0A1N6GCM9"/>
<dbReference type="EMBL" id="FSRE01000003">
    <property type="protein sequence ID" value="SIO05192.1"/>
    <property type="molecule type" value="Genomic_DNA"/>
</dbReference>
<keyword evidence="3" id="KW-1185">Reference proteome</keyword>
<organism evidence="2 3">
    <name type="scientific">Sulfurivirga caldicuralii</name>
    <dbReference type="NCBI Taxonomy" id="364032"/>
    <lineage>
        <taxon>Bacteria</taxon>
        <taxon>Pseudomonadati</taxon>
        <taxon>Pseudomonadota</taxon>
        <taxon>Gammaproteobacteria</taxon>
        <taxon>Thiotrichales</taxon>
        <taxon>Piscirickettsiaceae</taxon>
        <taxon>Sulfurivirga</taxon>
    </lineage>
</organism>
<protein>
    <submittedName>
        <fullName evidence="2">Uncharacterized protein</fullName>
    </submittedName>
</protein>
<proteinExistence type="predicted"/>
<evidence type="ECO:0000256" key="1">
    <source>
        <dbReference type="SAM" id="SignalP"/>
    </source>
</evidence>
<evidence type="ECO:0000313" key="2">
    <source>
        <dbReference type="EMBL" id="SIO05192.1"/>
    </source>
</evidence>